<gene>
    <name evidence="2" type="ORF">COU31_03915</name>
</gene>
<keyword evidence="1" id="KW-0472">Membrane</keyword>
<feature type="transmembrane region" description="Helical" evidence="1">
    <location>
        <begin position="21"/>
        <end position="39"/>
    </location>
</feature>
<sequence length="190" mass="21335">MKTDKRKEYFNIALKLAKKSVFTLILAIFLFSVILPASVNMRTLDVGVALAKKSPKNEQKSELILKESRGLTPRLAKKSSKPMPNSVVRAVITAYTSTPDQTDDSPFIAATGKRVHDGMIAANWLPFGTEVKIPSVYGDKIFTVEDRMNERFGYGHLDVWLDTSRDEALKFGVKVVDVEVYYPSYQLTLK</sequence>
<dbReference type="AlphaFoldDB" id="A0A2M6W348"/>
<comment type="caution">
    <text evidence="2">The sequence shown here is derived from an EMBL/GenBank/DDBJ whole genome shotgun (WGS) entry which is preliminary data.</text>
</comment>
<dbReference type="CDD" id="cd22784">
    <property type="entry name" value="DPBB_MltA_YuiC-like"/>
    <property type="match status" value="1"/>
</dbReference>
<keyword evidence="1" id="KW-0812">Transmembrane</keyword>
<evidence type="ECO:0000313" key="2">
    <source>
        <dbReference type="EMBL" id="PIT87216.1"/>
    </source>
</evidence>
<proteinExistence type="predicted"/>
<dbReference type="Proteomes" id="UP000231183">
    <property type="component" value="Unassembled WGS sequence"/>
</dbReference>
<keyword evidence="1" id="KW-1133">Transmembrane helix</keyword>
<name>A0A2M6W348_9BACT</name>
<evidence type="ECO:0000313" key="3">
    <source>
        <dbReference type="Proteomes" id="UP000231183"/>
    </source>
</evidence>
<evidence type="ECO:0000256" key="1">
    <source>
        <dbReference type="SAM" id="Phobius"/>
    </source>
</evidence>
<accession>A0A2M6W348</accession>
<dbReference type="EMBL" id="PFBX01000045">
    <property type="protein sequence ID" value="PIT87216.1"/>
    <property type="molecule type" value="Genomic_DNA"/>
</dbReference>
<evidence type="ECO:0008006" key="4">
    <source>
        <dbReference type="Google" id="ProtNLM"/>
    </source>
</evidence>
<protein>
    <recommendedName>
        <fullName evidence="4">3D domain-containing protein</fullName>
    </recommendedName>
</protein>
<reference evidence="3" key="1">
    <citation type="submission" date="2017-09" db="EMBL/GenBank/DDBJ databases">
        <title>Depth-based differentiation of microbial function through sediment-hosted aquifers and enrichment of novel symbionts in the deep terrestrial subsurface.</title>
        <authorList>
            <person name="Probst A.J."/>
            <person name="Ladd B."/>
            <person name="Jarett J.K."/>
            <person name="Geller-Mcgrath D.E."/>
            <person name="Sieber C.M.K."/>
            <person name="Emerson J.B."/>
            <person name="Anantharaman K."/>
            <person name="Thomas B.C."/>
            <person name="Malmstrom R."/>
            <person name="Stieglmeier M."/>
            <person name="Klingl A."/>
            <person name="Woyke T."/>
            <person name="Ryan C.M."/>
            <person name="Banfield J.F."/>
        </authorList>
    </citation>
    <scope>NUCLEOTIDE SEQUENCE [LARGE SCALE GENOMIC DNA]</scope>
</reference>
<organism evidence="2 3">
    <name type="scientific">Candidatus Magasanikbacteria bacterium CG10_big_fil_rev_8_21_14_0_10_40_10</name>
    <dbReference type="NCBI Taxonomy" id="1974648"/>
    <lineage>
        <taxon>Bacteria</taxon>
        <taxon>Candidatus Magasanikiibacteriota</taxon>
    </lineage>
</organism>